<dbReference type="PROSITE" id="PS00649">
    <property type="entry name" value="G_PROTEIN_RECEP_F2_1"/>
    <property type="match status" value="1"/>
</dbReference>
<dbReference type="PANTHER" id="PTHR45620">
    <property type="entry name" value="PDF RECEPTOR-LIKE PROTEIN-RELATED"/>
    <property type="match status" value="1"/>
</dbReference>
<evidence type="ECO:0000256" key="5">
    <source>
        <dbReference type="ARBA" id="ARBA00022989"/>
    </source>
</evidence>
<evidence type="ECO:0000313" key="14">
    <source>
        <dbReference type="Proteomes" id="UP000694867"/>
    </source>
</evidence>
<dbReference type="PROSITE" id="PS00650">
    <property type="entry name" value="G_PROTEIN_RECEP_F2_2"/>
    <property type="match status" value="1"/>
</dbReference>
<evidence type="ECO:0000313" key="15">
    <source>
        <dbReference type="RefSeq" id="XP_003742973.1"/>
    </source>
</evidence>
<evidence type="ECO:0000256" key="2">
    <source>
        <dbReference type="ARBA" id="ARBA00005314"/>
    </source>
</evidence>
<dbReference type="RefSeq" id="XP_003742973.1">
    <property type="nucleotide sequence ID" value="XM_003742925.1"/>
</dbReference>
<dbReference type="InterPro" id="IPR050332">
    <property type="entry name" value="GPCR_2"/>
</dbReference>
<feature type="domain" description="G-protein coupled receptors family 2 profile 1" evidence="12">
    <location>
        <begin position="31"/>
        <end position="85"/>
    </location>
</feature>
<dbReference type="SMART" id="SM00008">
    <property type="entry name" value="HormR"/>
    <property type="match status" value="2"/>
</dbReference>
<keyword evidence="10" id="KW-0807">Transducer</keyword>
<reference evidence="15" key="1">
    <citation type="submission" date="2025-08" db="UniProtKB">
        <authorList>
            <consortium name="RefSeq"/>
        </authorList>
    </citation>
    <scope>IDENTIFICATION</scope>
</reference>
<keyword evidence="6" id="KW-0297">G-protein coupled receptor</keyword>
<feature type="domain" description="G-protein coupled receptors family 2 profile 2" evidence="13">
    <location>
        <begin position="236"/>
        <end position="488"/>
    </location>
</feature>
<dbReference type="PRINTS" id="PR00249">
    <property type="entry name" value="GPCRSECRETIN"/>
</dbReference>
<dbReference type="InterPro" id="IPR017981">
    <property type="entry name" value="GPCR_2-like_7TM"/>
</dbReference>
<dbReference type="AlphaFoldDB" id="A0AAJ6QSV7"/>
<keyword evidence="14" id="KW-1185">Reference proteome</keyword>
<evidence type="ECO:0000256" key="6">
    <source>
        <dbReference type="ARBA" id="ARBA00023040"/>
    </source>
</evidence>
<gene>
    <name evidence="15" type="primary">LOC100908455</name>
</gene>
<dbReference type="Gene3D" id="4.10.1240.10">
    <property type="entry name" value="GPCR, family 2, extracellular hormone receptor domain"/>
    <property type="match status" value="1"/>
</dbReference>
<dbReference type="InterPro" id="IPR036445">
    <property type="entry name" value="GPCR_2_extracell_dom_sf"/>
</dbReference>
<dbReference type="GO" id="GO:0008528">
    <property type="term" value="F:G protein-coupled peptide receptor activity"/>
    <property type="evidence" value="ECO:0007669"/>
    <property type="project" value="TreeGrafter"/>
</dbReference>
<keyword evidence="4 11" id="KW-0812">Transmembrane</keyword>
<feature type="transmembrane region" description="Helical" evidence="11">
    <location>
        <begin position="348"/>
        <end position="367"/>
    </location>
</feature>
<dbReference type="Gene3D" id="1.20.1070.10">
    <property type="entry name" value="Rhodopsin 7-helix transmembrane proteins"/>
    <property type="match status" value="1"/>
</dbReference>
<evidence type="ECO:0000259" key="12">
    <source>
        <dbReference type="PROSITE" id="PS50227"/>
    </source>
</evidence>
<keyword evidence="8 15" id="KW-0675">Receptor</keyword>
<keyword evidence="5 11" id="KW-1133">Transmembrane helix</keyword>
<dbReference type="Pfam" id="PF00002">
    <property type="entry name" value="7tm_2"/>
    <property type="match status" value="1"/>
</dbReference>
<feature type="transmembrane region" description="Helical" evidence="11">
    <location>
        <begin position="387"/>
        <end position="414"/>
    </location>
</feature>
<comment type="similarity">
    <text evidence="2">Belongs to the G-protein coupled receptor 2 family.</text>
</comment>
<dbReference type="InterPro" id="IPR000832">
    <property type="entry name" value="GPCR_2_secretin-like"/>
</dbReference>
<dbReference type="PROSITE" id="PS50261">
    <property type="entry name" value="G_PROTEIN_RECEP_F2_4"/>
    <property type="match status" value="1"/>
</dbReference>
<keyword evidence="7 11" id="KW-0472">Membrane</keyword>
<evidence type="ECO:0000259" key="13">
    <source>
        <dbReference type="PROSITE" id="PS50261"/>
    </source>
</evidence>
<dbReference type="PANTHER" id="PTHR45620:SF32">
    <property type="entry name" value="DIURETIC HORMONE 31 RECEPTOR, ISOFORM C"/>
    <property type="match status" value="1"/>
</dbReference>
<evidence type="ECO:0000256" key="7">
    <source>
        <dbReference type="ARBA" id="ARBA00023136"/>
    </source>
</evidence>
<dbReference type="GO" id="GO:0005886">
    <property type="term" value="C:plasma membrane"/>
    <property type="evidence" value="ECO:0007669"/>
    <property type="project" value="UniProtKB-SubCell"/>
</dbReference>
<evidence type="ECO:0000256" key="10">
    <source>
        <dbReference type="ARBA" id="ARBA00023224"/>
    </source>
</evidence>
<evidence type="ECO:0000256" key="8">
    <source>
        <dbReference type="ARBA" id="ARBA00023170"/>
    </source>
</evidence>
<dbReference type="InterPro" id="IPR001879">
    <property type="entry name" value="GPCR_2_extracellular_dom"/>
</dbReference>
<evidence type="ECO:0000256" key="11">
    <source>
        <dbReference type="SAM" id="Phobius"/>
    </source>
</evidence>
<evidence type="ECO:0000256" key="3">
    <source>
        <dbReference type="ARBA" id="ARBA00022475"/>
    </source>
</evidence>
<feature type="transmembrane region" description="Helical" evidence="11">
    <location>
        <begin position="322"/>
        <end position="341"/>
    </location>
</feature>
<feature type="domain" description="G-protein coupled receptors family 2 profile 1" evidence="12">
    <location>
        <begin position="144"/>
        <end position="228"/>
    </location>
</feature>
<feature type="transmembrane region" description="Helical" evidence="11">
    <location>
        <begin position="239"/>
        <end position="261"/>
    </location>
</feature>
<dbReference type="GO" id="GO:0007166">
    <property type="term" value="P:cell surface receptor signaling pathway"/>
    <property type="evidence" value="ECO:0007669"/>
    <property type="project" value="InterPro"/>
</dbReference>
<dbReference type="GO" id="GO:0007188">
    <property type="term" value="P:adenylate cyclase-modulating G protein-coupled receptor signaling pathway"/>
    <property type="evidence" value="ECO:0007669"/>
    <property type="project" value="TreeGrafter"/>
</dbReference>
<sequence>MLFWLLLGLGCTAAKEQDVHLMMSRINEKVKCDLLAREATDDKCPPFFNGFVCLPQSSDSRGFDITCPGSSLLTATYECLPNGSWHDVSGYEKVCNLHHATESFASDRKLIDDLTEAEQKRYARPWDPYRPGEDAEVKITYFRRCLEKILLDSNRTEGVHCERHFDGWGCWKDTPPGETASISCPHFVPGFISKLKASKVCHKNGSWAYNRATNRHRWADYSGCVSVDKLRLSEIGVNIYISGYTVSLIALSLSLAIFFYFRSALHCVRVTIHKNLFASFIISNLCWLAWYIEASRETFLVNNSMTCQLLHVITHYFLLSNYFWMFNEGLYLHTVLVFSFVSEKKLVYYFYLIGWILPALIIVAYAVPRALDPTASASCWTDASTIYTFVLSIPITLSIIVNFVFLINIVRVLWSKLKAPAQSSQESSVPIKAIRAALILLPLLGLHYIFTPFRPGFNSSFYEAYEIYSAVTTSYQGLAVAILFCLCNQEVIAQFKRKIQLTSCFKHRYIQCSTNGHRPSTVGSIL</sequence>
<dbReference type="Pfam" id="PF02793">
    <property type="entry name" value="HRM"/>
    <property type="match status" value="1"/>
</dbReference>
<feature type="transmembrane region" description="Helical" evidence="11">
    <location>
        <begin position="465"/>
        <end position="487"/>
    </location>
</feature>
<keyword evidence="3" id="KW-1003">Cell membrane</keyword>
<evidence type="ECO:0000256" key="4">
    <source>
        <dbReference type="ARBA" id="ARBA00022692"/>
    </source>
</evidence>
<dbReference type="GeneID" id="100908455"/>
<dbReference type="KEGG" id="goe:100908455"/>
<accession>A0AAJ6QSV7</accession>
<feature type="transmembrane region" description="Helical" evidence="11">
    <location>
        <begin position="434"/>
        <end position="453"/>
    </location>
</feature>
<feature type="transmembrane region" description="Helical" evidence="11">
    <location>
        <begin position="273"/>
        <end position="292"/>
    </location>
</feature>
<protein>
    <submittedName>
        <fullName evidence="15">Calcitonin gene-related peptide type 1 receptor</fullName>
    </submittedName>
</protein>
<dbReference type="Proteomes" id="UP000694867">
    <property type="component" value="Unplaced"/>
</dbReference>
<evidence type="ECO:0000256" key="1">
    <source>
        <dbReference type="ARBA" id="ARBA00004651"/>
    </source>
</evidence>
<dbReference type="PROSITE" id="PS50227">
    <property type="entry name" value="G_PROTEIN_RECEP_F2_3"/>
    <property type="match status" value="2"/>
</dbReference>
<keyword evidence="9" id="KW-0325">Glycoprotein</keyword>
<evidence type="ECO:0000256" key="9">
    <source>
        <dbReference type="ARBA" id="ARBA00023180"/>
    </source>
</evidence>
<proteinExistence type="inferred from homology"/>
<name>A0AAJ6QSV7_9ACAR</name>
<dbReference type="InterPro" id="IPR017983">
    <property type="entry name" value="GPCR_2_secretin-like_CS"/>
</dbReference>
<comment type="subcellular location">
    <subcellularLocation>
        <location evidence="1">Cell membrane</location>
        <topology evidence="1">Multi-pass membrane protein</topology>
    </subcellularLocation>
</comment>
<organism evidence="14 15">
    <name type="scientific">Galendromus occidentalis</name>
    <name type="common">western predatory mite</name>
    <dbReference type="NCBI Taxonomy" id="34638"/>
    <lineage>
        <taxon>Eukaryota</taxon>
        <taxon>Metazoa</taxon>
        <taxon>Ecdysozoa</taxon>
        <taxon>Arthropoda</taxon>
        <taxon>Chelicerata</taxon>
        <taxon>Arachnida</taxon>
        <taxon>Acari</taxon>
        <taxon>Parasitiformes</taxon>
        <taxon>Mesostigmata</taxon>
        <taxon>Gamasina</taxon>
        <taxon>Phytoseioidea</taxon>
        <taxon>Phytoseiidae</taxon>
        <taxon>Typhlodrominae</taxon>
        <taxon>Galendromus</taxon>
    </lineage>
</organism>
<dbReference type="SUPFAM" id="SSF111418">
    <property type="entry name" value="Hormone receptor domain"/>
    <property type="match status" value="2"/>
</dbReference>